<evidence type="ECO:0000256" key="2">
    <source>
        <dbReference type="ARBA" id="ARBA00023163"/>
    </source>
</evidence>
<organism evidence="5">
    <name type="scientific">Chromera velia CCMP2878</name>
    <dbReference type="NCBI Taxonomy" id="1169474"/>
    <lineage>
        <taxon>Eukaryota</taxon>
        <taxon>Sar</taxon>
        <taxon>Alveolata</taxon>
        <taxon>Colpodellida</taxon>
        <taxon>Chromeraceae</taxon>
        <taxon>Chromera</taxon>
    </lineage>
</organism>
<name>A0A0G4HUV9_9ALVE</name>
<dbReference type="GO" id="GO:0003899">
    <property type="term" value="F:DNA-directed RNA polymerase activity"/>
    <property type="evidence" value="ECO:0007669"/>
    <property type="project" value="InterPro"/>
</dbReference>
<evidence type="ECO:0000313" key="5">
    <source>
        <dbReference type="EMBL" id="CEM48136.1"/>
    </source>
</evidence>
<dbReference type="SUPFAM" id="SSF47789">
    <property type="entry name" value="C-terminal domain of RNA polymerase alpha subunit"/>
    <property type="match status" value="1"/>
</dbReference>
<dbReference type="InterPro" id="IPR036603">
    <property type="entry name" value="RBP11-like"/>
</dbReference>
<dbReference type="GO" id="GO:0000428">
    <property type="term" value="C:DNA-directed RNA polymerase complex"/>
    <property type="evidence" value="ECO:0007669"/>
    <property type="project" value="UniProtKB-KW"/>
</dbReference>
<dbReference type="GO" id="GO:0006351">
    <property type="term" value="P:DNA-templated transcription"/>
    <property type="evidence" value="ECO:0007669"/>
    <property type="project" value="InterPro"/>
</dbReference>
<keyword evidence="1" id="KW-0240">DNA-directed RNA polymerase</keyword>
<dbReference type="AlphaFoldDB" id="A0A0G4HUV9"/>
<protein>
    <recommendedName>
        <fullName evidence="4">DNA-directed RNA polymerase insert domain-containing protein</fullName>
    </recommendedName>
</protein>
<proteinExistence type="predicted"/>
<evidence type="ECO:0000259" key="4">
    <source>
        <dbReference type="Pfam" id="PF01000"/>
    </source>
</evidence>
<dbReference type="GO" id="GO:0046983">
    <property type="term" value="F:protein dimerization activity"/>
    <property type="evidence" value="ECO:0007669"/>
    <property type="project" value="InterPro"/>
</dbReference>
<dbReference type="EMBL" id="CDMZ01003944">
    <property type="protein sequence ID" value="CEM48136.1"/>
    <property type="molecule type" value="Genomic_DNA"/>
</dbReference>
<dbReference type="SUPFAM" id="SSF56553">
    <property type="entry name" value="Insert subdomain of RNA polymerase alpha subunit"/>
    <property type="match status" value="1"/>
</dbReference>
<evidence type="ECO:0000256" key="3">
    <source>
        <dbReference type="SAM" id="MobiDB-lite"/>
    </source>
</evidence>
<dbReference type="SUPFAM" id="SSF55257">
    <property type="entry name" value="RBP11-like subunits of RNA polymerase"/>
    <property type="match status" value="1"/>
</dbReference>
<dbReference type="VEuPathDB" id="CryptoDB:Cvel_8681"/>
<feature type="domain" description="DNA-directed RNA polymerase insert" evidence="4">
    <location>
        <begin position="492"/>
        <end position="572"/>
    </location>
</feature>
<keyword evidence="2" id="KW-0804">Transcription</keyword>
<evidence type="ECO:0000256" key="1">
    <source>
        <dbReference type="ARBA" id="ARBA00022478"/>
    </source>
</evidence>
<dbReference type="Pfam" id="PF01000">
    <property type="entry name" value="RNA_pol_A_bac"/>
    <property type="match status" value="1"/>
</dbReference>
<dbReference type="Gene3D" id="2.170.120.12">
    <property type="entry name" value="DNA-directed RNA polymerase, insert domain"/>
    <property type="match status" value="1"/>
</dbReference>
<feature type="compositionally biased region" description="Basic and acidic residues" evidence="3">
    <location>
        <begin position="111"/>
        <end position="129"/>
    </location>
</feature>
<dbReference type="PhylomeDB" id="A0A0G4HUV9"/>
<feature type="compositionally biased region" description="Acidic residues" evidence="3">
    <location>
        <begin position="161"/>
        <end position="177"/>
    </location>
</feature>
<dbReference type="Gene3D" id="1.10.150.20">
    <property type="entry name" value="5' to 3' exonuclease, C-terminal subdomain"/>
    <property type="match status" value="1"/>
</dbReference>
<accession>A0A0G4HUV9</accession>
<sequence>MLSVTKLEADVARLPGCLKQPNTVRSHRDGDGRGGVWAWKRSGMGFLHTAPSIYRHRILGSSSRAGPRKERQLEPLQPFSLLSGRRKASKTDEGGDSEEEKKPRTRRSKKREPGSKEKMKAQEESESDRAALSTPGFAENVFEKMNPEDLDGSLSSQTLAEEAEEEDEEEEDGEEYSEDHKEIMQVLESRKNFPSYVDYDPDRPIDDNSRRALLDEIERRENRFRIPERHESAFFLEDPSEVDPFEYDDEEVDEDGKDEVAPVVPHPLFNMTELKQAGVLGNLAEDHILNSHLSTAGFWHGDIGQAEMPKRKLQTQHEIKRAHPDWFHPPRPLDDYTNFLDQKYLNAPHYRRYEAFADDLFDRKYYEVGGDPHTPVQGTDMIDAEQTVVYDPTWEPYPDRGKCLYGPVWLDRRYATIGRDAQDYGCKTLESTALLKVPVNEWWYQKFHIGPMWQHFGWTMAPLWKWAMLSRSPGHAVVATKMHGANPDTTHNGTMEDWLELNLNCKDLAFRTKKPKAEGIGVLKAKGPRRITAGDIEWPDCVEVANPWRYVLTLCSEEEVHLEFKVEWGRGMWFSDHEGLWRQEKGWKARGMKRRHIDEIRKGFVPCGCVFGPVKNARFAVHRILGMAVKPPGPRHPVWTQDTVNGTNEDDWFVPFEEVKVLQDHNLNCDQVAMEVWCDESSTPKDCLYFGMLEVQNWFQEMRAQIAEQYNHTDTERQMEALEGDIDEWMSARRWQELQGGPPIATLNPDGTWSNVTHPRPFAQGPPPKLEPKMALEEPKFEPLEWLEEELRKSPYDEKGAITWEELHKINTERRMKEAERLDGLPADLESEMLTELGLSDKIEYALREMGVKTVLDLMRYSALELKEAVGLTERGVQKVQEALQDTYELELAET</sequence>
<dbReference type="InterPro" id="IPR036643">
    <property type="entry name" value="RNApol_insert_sf"/>
</dbReference>
<reference evidence="5" key="1">
    <citation type="submission" date="2014-11" db="EMBL/GenBank/DDBJ databases">
        <authorList>
            <person name="Otto D Thomas"/>
            <person name="Naeem Raeece"/>
        </authorList>
    </citation>
    <scope>NUCLEOTIDE SEQUENCE</scope>
</reference>
<gene>
    <name evidence="5" type="ORF">Cvel_8681</name>
</gene>
<dbReference type="Gene3D" id="3.30.1360.10">
    <property type="entry name" value="RNA polymerase, RBP11-like subunit"/>
    <property type="match status" value="1"/>
</dbReference>
<dbReference type="InterPro" id="IPR011262">
    <property type="entry name" value="DNA-dir_RNA_pol_insert"/>
</dbReference>
<feature type="region of interest" description="Disordered" evidence="3">
    <location>
        <begin position="63"/>
        <end position="180"/>
    </location>
</feature>